<gene>
    <name evidence="1" type="ORF">SDC9_162753</name>
</gene>
<comment type="caution">
    <text evidence="1">The sequence shown here is derived from an EMBL/GenBank/DDBJ whole genome shotgun (WGS) entry which is preliminary data.</text>
</comment>
<evidence type="ECO:0000313" key="1">
    <source>
        <dbReference type="EMBL" id="MPN15421.1"/>
    </source>
</evidence>
<name>A0A645FLZ2_9ZZZZ</name>
<dbReference type="AlphaFoldDB" id="A0A645FLZ2"/>
<protein>
    <submittedName>
        <fullName evidence="1">Uncharacterized protein</fullName>
    </submittedName>
</protein>
<reference evidence="1" key="1">
    <citation type="submission" date="2019-08" db="EMBL/GenBank/DDBJ databases">
        <authorList>
            <person name="Kucharzyk K."/>
            <person name="Murdoch R.W."/>
            <person name="Higgins S."/>
            <person name="Loffler F."/>
        </authorList>
    </citation>
    <scope>NUCLEOTIDE SEQUENCE</scope>
</reference>
<dbReference type="EMBL" id="VSSQ01062181">
    <property type="protein sequence ID" value="MPN15421.1"/>
    <property type="molecule type" value="Genomic_DNA"/>
</dbReference>
<accession>A0A645FLZ2</accession>
<organism evidence="1">
    <name type="scientific">bioreactor metagenome</name>
    <dbReference type="NCBI Taxonomy" id="1076179"/>
    <lineage>
        <taxon>unclassified sequences</taxon>
        <taxon>metagenomes</taxon>
        <taxon>ecological metagenomes</taxon>
    </lineage>
</organism>
<sequence>MVVPQGSPTGSLTADDIRFIRIPDEKQLAGSCVQRLLNMREGFGIGFWATDIFGNEDACWRHPSLQIQGVEFFHLVFFRTVCEDGNWYISIFQFIQKPLDTGTQHNLSLPFLIGFLEVHRFFGGERKTQVGECMLCAHDV</sequence>
<proteinExistence type="predicted"/>